<dbReference type="EMBL" id="MFUX01000033">
    <property type="protein sequence ID" value="OGI94030.1"/>
    <property type="molecule type" value="Genomic_DNA"/>
</dbReference>
<sequence>MDTGFGGNHPWTLADIHLIPFLVYQNKEKGSKIKSFKVYKKENRSCERNSVLERLILQTATKLLLRAEHSKLILSVPGVVERERIDMEHVGPTTHAEVHTDNEAIFTLEEVAIFTELVLVLVREGQNLVIVLPAPAFLAKFPKYLFRWGIFDEFVGENFEAAESYHLKFLSHEKAFEVNLRIHDSLENISNHVGIARSIQKHLAYHEPKLGDAFPNIGFCFVSHNFLFLFDELSPVTHRYIPESLDTLQELLRYFSHTIIYLFE</sequence>
<dbReference type="AlphaFoldDB" id="A0A1F6XIN2"/>
<dbReference type="Proteomes" id="UP000176629">
    <property type="component" value="Unassembled WGS sequence"/>
</dbReference>
<name>A0A1F6XIN2_9BACT</name>
<gene>
    <name evidence="1" type="ORF">A3A03_00730</name>
</gene>
<evidence type="ECO:0000313" key="2">
    <source>
        <dbReference type="Proteomes" id="UP000176629"/>
    </source>
</evidence>
<accession>A0A1F6XIN2</accession>
<dbReference type="STRING" id="1801773.A3A03_00730"/>
<evidence type="ECO:0000313" key="1">
    <source>
        <dbReference type="EMBL" id="OGI94030.1"/>
    </source>
</evidence>
<comment type="caution">
    <text evidence="1">The sequence shown here is derived from an EMBL/GenBank/DDBJ whole genome shotgun (WGS) entry which is preliminary data.</text>
</comment>
<organism evidence="1 2">
    <name type="scientific">Candidatus Nomurabacteria bacterium RIFCSPLOWO2_01_FULL_40_18</name>
    <dbReference type="NCBI Taxonomy" id="1801773"/>
    <lineage>
        <taxon>Bacteria</taxon>
        <taxon>Candidatus Nomuraibacteriota</taxon>
    </lineage>
</organism>
<protein>
    <submittedName>
        <fullName evidence="1">Uncharacterized protein</fullName>
    </submittedName>
</protein>
<proteinExistence type="predicted"/>
<reference evidence="1 2" key="1">
    <citation type="journal article" date="2016" name="Nat. Commun.">
        <title>Thousands of microbial genomes shed light on interconnected biogeochemical processes in an aquifer system.</title>
        <authorList>
            <person name="Anantharaman K."/>
            <person name="Brown C.T."/>
            <person name="Hug L.A."/>
            <person name="Sharon I."/>
            <person name="Castelle C.J."/>
            <person name="Probst A.J."/>
            <person name="Thomas B.C."/>
            <person name="Singh A."/>
            <person name="Wilkins M.J."/>
            <person name="Karaoz U."/>
            <person name="Brodie E.L."/>
            <person name="Williams K.H."/>
            <person name="Hubbard S.S."/>
            <person name="Banfield J.F."/>
        </authorList>
    </citation>
    <scope>NUCLEOTIDE SEQUENCE [LARGE SCALE GENOMIC DNA]</scope>
</reference>